<dbReference type="RefSeq" id="WP_131999353.1">
    <property type="nucleotide sequence ID" value="NZ_SLWQ01000008.1"/>
</dbReference>
<feature type="domain" description="Alpha-2-macroglobulin" evidence="6">
    <location>
        <begin position="956"/>
        <end position="1045"/>
    </location>
</feature>
<dbReference type="OrthoDB" id="9767116at2"/>
<dbReference type="InterPro" id="IPR002890">
    <property type="entry name" value="MG2"/>
</dbReference>
<name>A0A4R2I2T6_9GAMM</name>
<dbReference type="PIRSF" id="PIRSF038980">
    <property type="entry name" value="A2M_bac"/>
    <property type="match status" value="1"/>
</dbReference>
<keyword evidence="3" id="KW-1003">Cell membrane</keyword>
<dbReference type="Proteomes" id="UP000294862">
    <property type="component" value="Unassembled WGS sequence"/>
</dbReference>
<accession>A0A4R2I2T6</accession>
<dbReference type="InterPro" id="IPR041246">
    <property type="entry name" value="Bact_MG10"/>
</dbReference>
<comment type="function">
    <text evidence="3">Protects the bacterial cell from host peptidases.</text>
</comment>
<dbReference type="InterPro" id="IPR011625">
    <property type="entry name" value="A2M_N_BRD"/>
</dbReference>
<keyword evidence="8" id="KW-1185">Reference proteome</keyword>
<proteinExistence type="inferred from homology"/>
<dbReference type="GO" id="GO:0004866">
    <property type="term" value="F:endopeptidase inhibitor activity"/>
    <property type="evidence" value="ECO:0007669"/>
    <property type="project" value="UniProtKB-UniRule"/>
</dbReference>
<dbReference type="InterPro" id="IPR008930">
    <property type="entry name" value="Terpenoid_cyclase/PrenylTrfase"/>
</dbReference>
<dbReference type="InterPro" id="IPR026284">
    <property type="entry name" value="A2MG_proteobact"/>
</dbReference>
<keyword evidence="3" id="KW-0472">Membrane</keyword>
<dbReference type="Pfam" id="PF21142">
    <property type="entry name" value="A2M_bMG2"/>
    <property type="match status" value="1"/>
</dbReference>
<dbReference type="Pfam" id="PF07703">
    <property type="entry name" value="A2M_BRD"/>
    <property type="match status" value="1"/>
</dbReference>
<dbReference type="InterPro" id="IPR040639">
    <property type="entry name" value="A2MG_MG1"/>
</dbReference>
<feature type="domain" description="Alpha-2-macroglobulin bait region" evidence="5">
    <location>
        <begin position="749"/>
        <end position="892"/>
    </location>
</feature>
<evidence type="ECO:0000256" key="2">
    <source>
        <dbReference type="ARBA" id="ARBA00022729"/>
    </source>
</evidence>
<evidence type="ECO:0000313" key="8">
    <source>
        <dbReference type="Proteomes" id="UP000294862"/>
    </source>
</evidence>
<dbReference type="Pfam" id="PF17962">
    <property type="entry name" value="bMG6"/>
    <property type="match status" value="1"/>
</dbReference>
<dbReference type="InterPro" id="IPR051802">
    <property type="entry name" value="YfhM-like"/>
</dbReference>
<dbReference type="Pfam" id="PF17972">
    <property type="entry name" value="bMG5"/>
    <property type="match status" value="1"/>
</dbReference>
<dbReference type="CDD" id="cd02891">
    <property type="entry name" value="A2M_like"/>
    <property type="match status" value="1"/>
</dbReference>
<comment type="caution">
    <text evidence="7">The sequence shown here is derived from an EMBL/GenBank/DDBJ whole genome shotgun (WGS) entry which is preliminary data.</text>
</comment>
<evidence type="ECO:0000256" key="1">
    <source>
        <dbReference type="ARBA" id="ARBA00010556"/>
    </source>
</evidence>
<evidence type="ECO:0000313" key="7">
    <source>
        <dbReference type="EMBL" id="TCO38222.1"/>
    </source>
</evidence>
<protein>
    <recommendedName>
        <fullName evidence="3">Alpha-2-macroglobulin</fullName>
    </recommendedName>
</protein>
<dbReference type="SMART" id="SM01419">
    <property type="entry name" value="Thiol-ester_cl"/>
    <property type="match status" value="1"/>
</dbReference>
<dbReference type="PANTHER" id="PTHR40094:SF1">
    <property type="entry name" value="UBIQUITIN DOMAIN-CONTAINING PROTEIN"/>
    <property type="match status" value="1"/>
</dbReference>
<comment type="similarity">
    <text evidence="1">Belongs to the protease inhibitor I39 (alpha-2-macroglobulin) family. Bacterial alpha-2-macroglobulin subfamily.</text>
</comment>
<dbReference type="Pfam" id="PF17970">
    <property type="entry name" value="bMG1"/>
    <property type="match status" value="1"/>
</dbReference>
<sequence length="1652" mass="180307">MDLRSPASRLRLVGTALLVAASLAACNRPADQVPEVQGRKPIAAEAAKPAKVEGFALASARAEQHDGQLALALEFSQPLVGTQAFDTLVAVTDAKGAAVQGSWSLDDDGKTLHFPFVQADQSYAVKVKGELAAADGKLLGSEVAKDIYTGPMEPNAAFASQGNVLPARETRGLPVISVNVKDVDVEFLRVRDDEVANFFAAYQKNGKRSSYELDPRYGWGREGSPLAQIADSVYANRFALAGKDNERAVNYLPIQSIAELSKPGLYFAVMKRAGTFNDEYETSFFFVSDIGLHTRAYAETLFVHAASLKSGAPLAGVELSVLDGKGESIVAGKTDGNGNAQLAYALKADQVLVARSGNDVSLLPFNQPALDLSDFAVAGRKQAWFDVFAWSDRDLYRPGETIALSALLRDYDGNLIKPQPLFITLKQPDGRTYAETKLEPKDLNYFEWSREIPVDAPTGRWQVEFRTDPKSSQVTQGLTFRIEEFLPERLKLDLTSEQAVLKPGEPLKLAVEGDYLYGAPAAGNRFTARLTVAADQHPVDAHKDFFFGDPTVDLPKEARDVVDDALDEDGKLEQDIEIPEGAKPATPLAALLSGSVYESGGRTVTRTLKRTVWPADALVGIRPLFDLAQGSDARGRAGFELIRSNAAGDLLAGQRLKLTLVREHRDYHWTFDKDSGWHFEYVQRYEDSEKRDIDVEAGKVAKFDVPVDWGNYRIEILDPATGLTTRLPFFAGWSWNDDNRGKEARPDKVKLALDKPSYHEGDTLKVTITPPQGGPGLLLVESDHLIYSKNIDAQPGAVFEIPVTKEFERHDVYVTALVFRGGSAVDKITPARAVGEAWVPMDRANRKIDVAIDAPKQMKPETDLPVAVKAPALAGKKAYVTVSAVDVGILNITRFARPDANAWFFAQRALGIDAYDLYGRVIESFDGNTAKLRYGGDMALGALPQARRPTAKVLTVDLFSGVVALDARGEAKVALKMPDFNGTVRIVAQVFGESQYGGADTETIVRAPLVAEISTPRVLAPGDRSALTLDLQNFSGSEREFAVKVSTHKPLAIDKGERKVKLADGAKTTLEFPLAALDGYGVGRINVQASSGEIRIDRHFEMVVRAAWPGVMRSSARSLETLAPVTLGSESIEGLIADSVAARLTVSSLPPLPFAAALQDLLKYPYGCIEQTTSKGYGALLLDDKTAENLHTDGLPPDQRKQRVDGAIGRIASMQIPSGHFSMWGGDSYVNEYITPYVVEFLEDARDEGFLVPDEMLQKALKRLNDDLLSGGHPFYGYEHGDHLRFANEAYSGYVLARVNRAPLGTLRALYDNDKGKSVTALPLVHLAIALKLMGDEPRAQKAIADAFAMKVERPWYLGDYGSNLRDTSLMLALAHRYGLSRPEYDGRIFDVARSLTNEEHQADAQQRRSGHRWLWLSTQEQIAIARLGKTLIKDGDKVVSGTLAIGANTSEISPDRLWSRQFGGADLAAGVRFTPQGDLPLYASTDVAGVPKTAPAPDDHYVSIQRQFYTLDGKPWEPAPLKEGDSLIVGLRLEAREAMPDALLVDLLPGGLEIENFNLTDAKQWADVVVDGISITDRAQAADVRHEEFRDDRYVAALNLGKGQTAHVFYLVRAVTPGTFQVPPPLVEDMYMPQVRGIGKSTPATLKVIEP</sequence>
<keyword evidence="2 4" id="KW-0732">Signal</keyword>
<dbReference type="Pfam" id="PF01835">
    <property type="entry name" value="MG2"/>
    <property type="match status" value="1"/>
</dbReference>
<keyword evidence="3" id="KW-0646">Protease inhibitor</keyword>
<dbReference type="InterPro" id="IPR047565">
    <property type="entry name" value="Alpha-macroglob_thiol-ester_cl"/>
</dbReference>
<dbReference type="Pfam" id="PF00207">
    <property type="entry name" value="A2M"/>
    <property type="match status" value="1"/>
</dbReference>
<dbReference type="PANTHER" id="PTHR40094">
    <property type="entry name" value="ALPHA-2-MACROGLOBULIN HOMOLOG"/>
    <property type="match status" value="1"/>
</dbReference>
<feature type="signal peptide" evidence="4">
    <location>
        <begin position="1"/>
        <end position="24"/>
    </location>
</feature>
<dbReference type="Gene3D" id="2.60.40.1930">
    <property type="match status" value="1"/>
</dbReference>
<gene>
    <name evidence="7" type="ORF">EV148_10858</name>
</gene>
<evidence type="ECO:0000256" key="4">
    <source>
        <dbReference type="SAM" id="SignalP"/>
    </source>
</evidence>
<dbReference type="PROSITE" id="PS51257">
    <property type="entry name" value="PROKAR_LIPOPROTEIN"/>
    <property type="match status" value="1"/>
</dbReference>
<dbReference type="Pfam" id="PF17973">
    <property type="entry name" value="bMG10"/>
    <property type="match status" value="1"/>
</dbReference>
<dbReference type="InterPro" id="IPR049120">
    <property type="entry name" value="A2M_bMG2"/>
</dbReference>
<dbReference type="InterPro" id="IPR021868">
    <property type="entry name" value="Alpha_2_Macroglob_MG3"/>
</dbReference>
<dbReference type="SUPFAM" id="SSF48239">
    <property type="entry name" value="Terpenoid cyclases/Protein prenyltransferases"/>
    <property type="match status" value="1"/>
</dbReference>
<dbReference type="InterPro" id="IPR041203">
    <property type="entry name" value="Bact_A2M_MG5"/>
</dbReference>
<dbReference type="Gene3D" id="1.50.10.20">
    <property type="match status" value="1"/>
</dbReference>
<dbReference type="SMART" id="SM01360">
    <property type="entry name" value="A2M"/>
    <property type="match status" value="1"/>
</dbReference>
<dbReference type="InterPro" id="IPR001599">
    <property type="entry name" value="Macroglobln_a2"/>
</dbReference>
<dbReference type="EMBL" id="SLWQ01000008">
    <property type="protein sequence ID" value="TCO38222.1"/>
    <property type="molecule type" value="Genomic_DNA"/>
</dbReference>
<organism evidence="7 8">
    <name type="scientific">Dokdonella fugitiva</name>
    <dbReference type="NCBI Taxonomy" id="328517"/>
    <lineage>
        <taxon>Bacteria</taxon>
        <taxon>Pseudomonadati</taxon>
        <taxon>Pseudomonadota</taxon>
        <taxon>Gammaproteobacteria</taxon>
        <taxon>Lysobacterales</taxon>
        <taxon>Rhodanobacteraceae</taxon>
        <taxon>Dokdonella</taxon>
    </lineage>
</organism>
<dbReference type="Pfam" id="PF11974">
    <property type="entry name" value="bMG3"/>
    <property type="match status" value="1"/>
</dbReference>
<feature type="chain" id="PRO_5020417132" description="Alpha-2-macroglobulin" evidence="4">
    <location>
        <begin position="25"/>
        <end position="1652"/>
    </location>
</feature>
<evidence type="ECO:0000259" key="6">
    <source>
        <dbReference type="SMART" id="SM01360"/>
    </source>
</evidence>
<dbReference type="SMART" id="SM01359">
    <property type="entry name" value="A2M_N_2"/>
    <property type="match status" value="1"/>
</dbReference>
<evidence type="ECO:0000256" key="3">
    <source>
        <dbReference type="PIRNR" id="PIRNR038980"/>
    </source>
</evidence>
<dbReference type="InterPro" id="IPR041462">
    <property type="entry name" value="Bact_A2M_MG6"/>
</dbReference>
<evidence type="ECO:0000259" key="5">
    <source>
        <dbReference type="SMART" id="SM01359"/>
    </source>
</evidence>
<reference evidence="7 8" key="1">
    <citation type="journal article" date="2015" name="Stand. Genomic Sci.">
        <title>Genomic Encyclopedia of Bacterial and Archaeal Type Strains, Phase III: the genomes of soil and plant-associated and newly described type strains.</title>
        <authorList>
            <person name="Whitman W.B."/>
            <person name="Woyke T."/>
            <person name="Klenk H.P."/>
            <person name="Zhou Y."/>
            <person name="Lilburn T.G."/>
            <person name="Beck B.J."/>
            <person name="De Vos P."/>
            <person name="Vandamme P."/>
            <person name="Eisen J.A."/>
            <person name="Garrity G."/>
            <person name="Hugenholtz P."/>
            <person name="Kyrpides N.C."/>
        </authorList>
    </citation>
    <scope>NUCLEOTIDE SEQUENCE [LARGE SCALE GENOMIC DNA]</scope>
    <source>
        <strain evidence="7 8">A3</strain>
    </source>
</reference>